<reference evidence="1 2" key="2">
    <citation type="submission" date="2019-04" db="EMBL/GenBank/DDBJ databases">
        <title>The genome sequence of big-headed turtle.</title>
        <authorList>
            <person name="Gong S."/>
        </authorList>
    </citation>
    <scope>NUCLEOTIDE SEQUENCE [LARGE SCALE GENOMIC DNA]</scope>
    <source>
        <strain evidence="1">DO16091913</strain>
        <tissue evidence="1">Muscle</tissue>
    </source>
</reference>
<dbReference type="Proteomes" id="UP000297703">
    <property type="component" value="Unassembled WGS sequence"/>
</dbReference>
<accession>A0A4D9DQX7</accession>
<keyword evidence="2" id="KW-1185">Reference proteome</keyword>
<evidence type="ECO:0000313" key="1">
    <source>
        <dbReference type="EMBL" id="TFJ99374.1"/>
    </source>
</evidence>
<comment type="caution">
    <text evidence="1">The sequence shown here is derived from an EMBL/GenBank/DDBJ whole genome shotgun (WGS) entry which is preliminary data.</text>
</comment>
<evidence type="ECO:0000313" key="2">
    <source>
        <dbReference type="Proteomes" id="UP000297703"/>
    </source>
</evidence>
<gene>
    <name evidence="1" type="ORF">DR999_PMT18589</name>
</gene>
<organism evidence="1 2">
    <name type="scientific">Platysternon megacephalum</name>
    <name type="common">big-headed turtle</name>
    <dbReference type="NCBI Taxonomy" id="55544"/>
    <lineage>
        <taxon>Eukaryota</taxon>
        <taxon>Metazoa</taxon>
        <taxon>Chordata</taxon>
        <taxon>Craniata</taxon>
        <taxon>Vertebrata</taxon>
        <taxon>Euteleostomi</taxon>
        <taxon>Archelosauria</taxon>
        <taxon>Testudinata</taxon>
        <taxon>Testudines</taxon>
        <taxon>Cryptodira</taxon>
        <taxon>Durocryptodira</taxon>
        <taxon>Testudinoidea</taxon>
        <taxon>Platysternidae</taxon>
        <taxon>Platysternon</taxon>
    </lineage>
</organism>
<dbReference type="EMBL" id="QXTE01000333">
    <property type="protein sequence ID" value="TFJ99374.1"/>
    <property type="molecule type" value="Genomic_DNA"/>
</dbReference>
<reference evidence="1 2" key="1">
    <citation type="submission" date="2019-04" db="EMBL/GenBank/DDBJ databases">
        <title>Draft genome of the big-headed turtle Platysternon megacephalum.</title>
        <authorList>
            <person name="Gong S."/>
        </authorList>
    </citation>
    <scope>NUCLEOTIDE SEQUENCE [LARGE SCALE GENOMIC DNA]</scope>
    <source>
        <strain evidence="1">DO16091913</strain>
        <tissue evidence="1">Muscle</tissue>
    </source>
</reference>
<proteinExistence type="predicted"/>
<dbReference type="AlphaFoldDB" id="A0A4D9DQX7"/>
<name>A0A4D9DQX7_9SAUR</name>
<sequence>MDARRSRPDTRCVFLFKEKCNSSLSALSSPVATGTPGSLVLCMGPRLLQAERAIQTGCAPPIPPFLHRDRLLLPSGIAASPWLIHGSCARSSPCEMQGSP</sequence>
<protein>
    <submittedName>
        <fullName evidence="1">F-box/LRR-repeat protein 19</fullName>
    </submittedName>
</protein>